<accession>A0AAV6U033</accession>
<dbReference type="PANTHER" id="PTHR15359">
    <property type="entry name" value="IG-LIKE DOMAIN-CONTAINING PROTEIN"/>
    <property type="match status" value="1"/>
</dbReference>
<feature type="region of interest" description="Disordered" evidence="2">
    <location>
        <begin position="197"/>
        <end position="219"/>
    </location>
</feature>
<dbReference type="AlphaFoldDB" id="A0AAV6U033"/>
<dbReference type="PROSITE" id="PS50096">
    <property type="entry name" value="IQ"/>
    <property type="match status" value="2"/>
</dbReference>
<organism evidence="3 4">
    <name type="scientific">Oedothorax gibbosus</name>
    <dbReference type="NCBI Taxonomy" id="931172"/>
    <lineage>
        <taxon>Eukaryota</taxon>
        <taxon>Metazoa</taxon>
        <taxon>Ecdysozoa</taxon>
        <taxon>Arthropoda</taxon>
        <taxon>Chelicerata</taxon>
        <taxon>Arachnida</taxon>
        <taxon>Araneae</taxon>
        <taxon>Araneomorphae</taxon>
        <taxon>Entelegynae</taxon>
        <taxon>Araneoidea</taxon>
        <taxon>Linyphiidae</taxon>
        <taxon>Erigoninae</taxon>
        <taxon>Oedothorax</taxon>
    </lineage>
</organism>
<feature type="compositionally biased region" description="Basic and acidic residues" evidence="2">
    <location>
        <begin position="154"/>
        <end position="169"/>
    </location>
</feature>
<reference evidence="3 4" key="1">
    <citation type="journal article" date="2022" name="Nat. Ecol. Evol.">
        <title>A masculinizing supergene underlies an exaggerated male reproductive morph in a spider.</title>
        <authorList>
            <person name="Hendrickx F."/>
            <person name="De Corte Z."/>
            <person name="Sonet G."/>
            <person name="Van Belleghem S.M."/>
            <person name="Kostlbacher S."/>
            <person name="Vangestel C."/>
        </authorList>
    </citation>
    <scope>NUCLEOTIDE SEQUENCE [LARGE SCALE GENOMIC DNA]</scope>
    <source>
        <strain evidence="3">W744_W776</strain>
    </source>
</reference>
<dbReference type="Proteomes" id="UP000827092">
    <property type="component" value="Unassembled WGS sequence"/>
</dbReference>
<name>A0AAV6U033_9ARAC</name>
<feature type="region of interest" description="Disordered" evidence="2">
    <location>
        <begin position="144"/>
        <end position="182"/>
    </location>
</feature>
<comment type="similarity">
    <text evidence="1">Belongs to the PCP4 family.</text>
</comment>
<evidence type="ECO:0000313" key="4">
    <source>
        <dbReference type="Proteomes" id="UP000827092"/>
    </source>
</evidence>
<evidence type="ECO:0000256" key="1">
    <source>
        <dbReference type="ARBA" id="ARBA00038017"/>
    </source>
</evidence>
<keyword evidence="4" id="KW-1185">Reference proteome</keyword>
<evidence type="ECO:0000256" key="2">
    <source>
        <dbReference type="SAM" id="MobiDB-lite"/>
    </source>
</evidence>
<dbReference type="Gene3D" id="1.20.5.190">
    <property type="match status" value="1"/>
</dbReference>
<protein>
    <submittedName>
        <fullName evidence="3">Uncharacterized protein</fullName>
    </submittedName>
</protein>
<dbReference type="SMART" id="SM00015">
    <property type="entry name" value="IQ"/>
    <property type="match status" value="2"/>
</dbReference>
<dbReference type="CDD" id="cd23767">
    <property type="entry name" value="IQCD"/>
    <property type="match status" value="1"/>
</dbReference>
<gene>
    <name evidence="3" type="ORF">JTE90_018986</name>
</gene>
<dbReference type="InterPro" id="IPR052142">
    <property type="entry name" value="Calmodulin_Regulator_PCP4-like"/>
</dbReference>
<sequence length="219" mass="24097">MKLQSRLTSVTKLSSIRLDAHRLQHFVDVRQNVAFGRCEGLMSEEKAAEKIQASFKGYKTRKTLKDNGILPSEDAKKPNGGIEAKVKELADQPSGGNATKPNSAAATAAELEEILAIDLTDKDLEKAAHKIQASYRNFTKKKIATTTAPAPEEAQDKKETTADEAKVDEENLEDIDLGDPEVEKAALKIQSTFRGYKTRKVINTDGQPLQNGEKEEDED</sequence>
<dbReference type="PANTHER" id="PTHR15359:SF8">
    <property type="entry name" value="PROTEIN CBG01055"/>
    <property type="match status" value="1"/>
</dbReference>
<dbReference type="InterPro" id="IPR000048">
    <property type="entry name" value="IQ_motif_EF-hand-BS"/>
</dbReference>
<feature type="compositionally biased region" description="Acidic residues" evidence="2">
    <location>
        <begin position="170"/>
        <end position="180"/>
    </location>
</feature>
<dbReference type="EMBL" id="JAFNEN010000754">
    <property type="protein sequence ID" value="KAG8177757.1"/>
    <property type="molecule type" value="Genomic_DNA"/>
</dbReference>
<evidence type="ECO:0000313" key="3">
    <source>
        <dbReference type="EMBL" id="KAG8177757.1"/>
    </source>
</evidence>
<dbReference type="Pfam" id="PF00612">
    <property type="entry name" value="IQ"/>
    <property type="match status" value="2"/>
</dbReference>
<proteinExistence type="inferred from homology"/>
<comment type="caution">
    <text evidence="3">The sequence shown here is derived from an EMBL/GenBank/DDBJ whole genome shotgun (WGS) entry which is preliminary data.</text>
</comment>